<dbReference type="EMBL" id="CP002687">
    <property type="protein sequence ID" value="AEE82873.1"/>
    <property type="molecule type" value="Genomic_DNA"/>
</dbReference>
<dbReference type="GeneID" id="826629"/>
<dbReference type="KEGG" id="ath:AT4G10370"/>
<keyword evidence="8" id="KW-1185">Reference proteome</keyword>
<gene>
    <name evidence="6 7" type="ordered locus">At4g10370</name>
    <name evidence="7" type="ORF">F24G24.170</name>
    <name evidence="7" type="ORF">F24G24_170</name>
</gene>
<organism evidence="7 8">
    <name type="scientific">Arabidopsis thaliana</name>
    <name type="common">Mouse-ear cress</name>
    <dbReference type="NCBI Taxonomy" id="3702"/>
    <lineage>
        <taxon>Eukaryota</taxon>
        <taxon>Viridiplantae</taxon>
        <taxon>Streptophyta</taxon>
        <taxon>Embryophyta</taxon>
        <taxon>Tracheophyta</taxon>
        <taxon>Spermatophyta</taxon>
        <taxon>Magnoliopsida</taxon>
        <taxon>eudicotyledons</taxon>
        <taxon>Gunneridae</taxon>
        <taxon>Pentapetalae</taxon>
        <taxon>rosids</taxon>
        <taxon>malvids</taxon>
        <taxon>Brassicales</taxon>
        <taxon>Brassicaceae</taxon>
        <taxon>Camelineae</taxon>
        <taxon>Arabidopsis</taxon>
    </lineage>
</organism>
<dbReference type="Araport" id="AT4G10370"/>
<evidence type="ECO:0000313" key="6">
    <source>
        <dbReference type="Araport" id="AT4G10370"/>
    </source>
</evidence>
<dbReference type="GO" id="GO:0008270">
    <property type="term" value="F:zinc ion binding"/>
    <property type="evidence" value="ECO:0007669"/>
    <property type="project" value="UniProtKB-KW"/>
</dbReference>
<reference evidence="7 8" key="1">
    <citation type="journal article" date="1999" name="Nature">
        <title>Sequence and analysis of chromosome 4 of the plant Arabidopsis thaliana.</title>
        <authorList>
            <consortium name="EU"/>
            <consortium name="CSHL and WU Arabidopsis Sequencing Project"/>
            <person name="Mayer K."/>
            <person name="Schuller C."/>
            <person name="Wambutt R."/>
            <person name="Murphy G."/>
            <person name="Volckaert G."/>
            <person name="Pohl T."/>
            <person name="Dusterhoft A."/>
            <person name="Stiekema W."/>
            <person name="Entian K.D."/>
            <person name="Terryn N."/>
            <person name="Harris B."/>
            <person name="Ansorge W."/>
            <person name="Brandt P."/>
            <person name="Grivell L."/>
            <person name="Rieger M."/>
            <person name="Weichselgartner M."/>
            <person name="de Simone V."/>
            <person name="Obermaier B."/>
            <person name="Mache R."/>
            <person name="Muller M."/>
            <person name="Kreis M."/>
            <person name="Delseny M."/>
            <person name="Puigdomenech P."/>
            <person name="Watson M."/>
            <person name="Schmidtheini T."/>
            <person name="Reichert B."/>
            <person name="Portatelle D."/>
            <person name="Perez-Alonso M."/>
            <person name="Boutry M."/>
            <person name="Bancroft I."/>
            <person name="Vos P."/>
            <person name="Hoheisel J."/>
            <person name="Zimmermann W."/>
            <person name="Wedler H."/>
            <person name="Ridley P."/>
            <person name="Langham S.A."/>
            <person name="McCullagh B."/>
            <person name="Bilham L."/>
            <person name="Robben J."/>
            <person name="Van der Schueren J."/>
            <person name="Grymonprez B."/>
            <person name="Chuang Y.J."/>
            <person name="Vandenbussche F."/>
            <person name="Braeken M."/>
            <person name="Weltjens I."/>
            <person name="Voet M."/>
            <person name="Bastiaens I."/>
            <person name="Aert R."/>
            <person name="Defoor E."/>
            <person name="Weitzenegger T."/>
            <person name="Bothe G."/>
            <person name="Ramsperger U."/>
            <person name="Hilbert H."/>
            <person name="Braun M."/>
            <person name="Holzer E."/>
            <person name="Brandt A."/>
            <person name="Peters S."/>
            <person name="van Staveren M."/>
            <person name="Dirske W."/>
            <person name="Mooijman P."/>
            <person name="Klein Lankhorst R."/>
            <person name="Rose M."/>
            <person name="Hauf J."/>
            <person name="Kotter P."/>
            <person name="Berneiser S."/>
            <person name="Hempel S."/>
            <person name="Feldpausch M."/>
            <person name="Lamberth S."/>
            <person name="Van den Daele H."/>
            <person name="De Keyser A."/>
            <person name="Buysshaert C."/>
            <person name="Gielen J."/>
            <person name="Villarroel R."/>
            <person name="De Clercq R."/>
            <person name="Van Montagu M."/>
            <person name="Rogers J."/>
            <person name="Cronin A."/>
            <person name="Quail M."/>
            <person name="Bray-Allen S."/>
            <person name="Clark L."/>
            <person name="Doggett J."/>
            <person name="Hall S."/>
            <person name="Kay M."/>
            <person name="Lennard N."/>
            <person name="McLay K."/>
            <person name="Mayes R."/>
            <person name="Pettett A."/>
            <person name="Rajandream M.A."/>
            <person name="Lyne M."/>
            <person name="Benes V."/>
            <person name="Rechmann S."/>
            <person name="Borkova D."/>
            <person name="Blocker H."/>
            <person name="Scharfe M."/>
            <person name="Grimm M."/>
            <person name="Lohnert T.H."/>
            <person name="Dose S."/>
            <person name="de Haan M."/>
            <person name="Maarse A."/>
            <person name="Schafer M."/>
            <person name="Muller-Auer S."/>
            <person name="Gabel C."/>
            <person name="Fuchs M."/>
            <person name="Fartmann B."/>
            <person name="Granderath K."/>
            <person name="Dauner D."/>
            <person name="Herzl A."/>
            <person name="Neumann S."/>
            <person name="Argiriou A."/>
            <person name="Vitale D."/>
            <person name="Liguori R."/>
            <person name="Piravandi E."/>
            <person name="Massenet O."/>
            <person name="Quigley F."/>
            <person name="Clabauld G."/>
            <person name="Mundlein A."/>
            <person name="Felber R."/>
            <person name="Schnabl S."/>
            <person name="Hiller R."/>
            <person name="Schmidt W."/>
            <person name="Lecharny A."/>
            <person name="Aubourg S."/>
            <person name="Chefdor F."/>
            <person name="Cooke R."/>
            <person name="Berger C."/>
            <person name="Montfort A."/>
            <person name="Casacuberta E."/>
            <person name="Gibbons T."/>
            <person name="Weber N."/>
            <person name="Vandenbol M."/>
            <person name="Bargues M."/>
            <person name="Terol J."/>
            <person name="Torres A."/>
            <person name="Perez-Perez A."/>
            <person name="Purnelle B."/>
            <person name="Bent E."/>
            <person name="Johnson S."/>
            <person name="Tacon D."/>
            <person name="Jesse T."/>
            <person name="Heijnen L."/>
            <person name="Schwarz S."/>
            <person name="Scholler P."/>
            <person name="Heber S."/>
            <person name="Francs P."/>
            <person name="Bielke C."/>
            <person name="Frishman D."/>
            <person name="Haase D."/>
            <person name="Lemcke K."/>
            <person name="Mewes H.W."/>
            <person name="Stocker S."/>
            <person name="Zaccaria P."/>
            <person name="Bevan M."/>
            <person name="Wilson R.K."/>
            <person name="de la Bastide M."/>
            <person name="Habermann K."/>
            <person name="Parnell L."/>
            <person name="Dedhia N."/>
            <person name="Gnoj L."/>
            <person name="Schutz K."/>
            <person name="Huang E."/>
            <person name="Spiegel L."/>
            <person name="Sehkon M."/>
            <person name="Murray J."/>
            <person name="Sheet P."/>
            <person name="Cordes M."/>
            <person name="Abu-Threideh J."/>
            <person name="Stoneking T."/>
            <person name="Kalicki J."/>
            <person name="Graves T."/>
            <person name="Harmon G."/>
            <person name="Edwards J."/>
            <person name="Latreille P."/>
            <person name="Courtney L."/>
            <person name="Cloud J."/>
            <person name="Abbott A."/>
            <person name="Scott K."/>
            <person name="Johnson D."/>
            <person name="Minx P."/>
            <person name="Bentley D."/>
            <person name="Fulton B."/>
            <person name="Miller N."/>
            <person name="Greco T."/>
            <person name="Kemp K."/>
            <person name="Kramer J."/>
            <person name="Fulton L."/>
            <person name="Mardis E."/>
            <person name="Dante M."/>
            <person name="Pepin K."/>
            <person name="Hillier L."/>
            <person name="Nelson J."/>
            <person name="Spieth J."/>
            <person name="Ryan E."/>
            <person name="Andrews S."/>
            <person name="Geisel C."/>
            <person name="Layman D."/>
            <person name="Du H."/>
            <person name="Ali J."/>
            <person name="Berghoff A."/>
            <person name="Jones K."/>
            <person name="Drone K."/>
            <person name="Cotton M."/>
            <person name="Joshu C."/>
            <person name="Antonoiu B."/>
            <person name="Zidanic M."/>
            <person name="Strong C."/>
            <person name="Sun H."/>
            <person name="Lamar B."/>
            <person name="Yordan C."/>
            <person name="Ma P."/>
            <person name="Zhong J."/>
            <person name="Preston R."/>
            <person name="Vil D."/>
            <person name="Shekher M."/>
            <person name="Matero A."/>
            <person name="Shah R."/>
            <person name="Swaby I.K."/>
            <person name="O'Shaughnessy A."/>
            <person name="Rodriguez M."/>
            <person name="Hoffmann J."/>
            <person name="Till S."/>
            <person name="Granat S."/>
            <person name="Shohdy N."/>
            <person name="Hasegawa A."/>
            <person name="Hameed A."/>
            <person name="Lodhi M."/>
            <person name="Johnson A."/>
            <person name="Chen E."/>
            <person name="Marra M."/>
            <person name="Martienssen R."/>
            <person name="McCombie W.R."/>
        </authorList>
    </citation>
    <scope>NUCLEOTIDE SEQUENCE [LARGE SCALE GENOMIC DNA]</scope>
    <source>
        <strain evidence="8">cv. Columbia</strain>
    </source>
</reference>
<dbReference type="InterPro" id="IPR053192">
    <property type="entry name" value="Vacuole_Formation_Reg"/>
</dbReference>
<dbReference type="AlphaFoldDB" id="F4JLN1"/>
<keyword evidence="3" id="KW-0863">Zinc-finger</keyword>
<dbReference type="SUPFAM" id="SSF57889">
    <property type="entry name" value="Cysteine-rich domain"/>
    <property type="match status" value="4"/>
</dbReference>
<dbReference type="PROSITE" id="PS50081">
    <property type="entry name" value="ZF_DAG_PE_2"/>
    <property type="match status" value="1"/>
</dbReference>
<evidence type="ECO:0000313" key="8">
    <source>
        <dbReference type="Proteomes" id="UP000006548"/>
    </source>
</evidence>
<keyword evidence="1" id="KW-0479">Metal-binding</keyword>
<dbReference type="ProteomicsDB" id="197404"/>
<dbReference type="Pfam" id="PF22926">
    <property type="entry name" value="C1-like_CT"/>
    <property type="match status" value="1"/>
</dbReference>
<evidence type="ECO:0000256" key="3">
    <source>
        <dbReference type="ARBA" id="ARBA00022771"/>
    </source>
</evidence>
<keyword evidence="2" id="KW-0677">Repeat</keyword>
<protein>
    <submittedName>
        <fullName evidence="7">Cysteine/Histidine-rich C1 domain family protein</fullName>
    </submittedName>
</protein>
<dbReference type="InterPro" id="IPR054483">
    <property type="entry name" value="DC1-like_CT"/>
</dbReference>
<dbReference type="PaxDb" id="3702-AT4G10370.1"/>
<evidence type="ECO:0000256" key="4">
    <source>
        <dbReference type="ARBA" id="ARBA00022833"/>
    </source>
</evidence>
<dbReference type="SMART" id="SM00249">
    <property type="entry name" value="PHD"/>
    <property type="match status" value="4"/>
</dbReference>
<evidence type="ECO:0000256" key="1">
    <source>
        <dbReference type="ARBA" id="ARBA00022723"/>
    </source>
</evidence>
<dbReference type="OMA" id="CAVITEI"/>
<dbReference type="PANTHER" id="PTHR32410">
    <property type="entry name" value="CYSTEINE/HISTIDINE-RICH C1 DOMAIN FAMILY PROTEIN"/>
    <property type="match status" value="1"/>
</dbReference>
<dbReference type="Pfam" id="PF03107">
    <property type="entry name" value="C1_2"/>
    <property type="match status" value="4"/>
</dbReference>
<dbReference type="InterPro" id="IPR002219">
    <property type="entry name" value="PKC_DAG/PE"/>
</dbReference>
<dbReference type="PANTHER" id="PTHR32410:SF153">
    <property type="entry name" value="CHP-RICH ZINC FINGER PROTEIN-LIKE-RELATED"/>
    <property type="match status" value="1"/>
</dbReference>
<evidence type="ECO:0000313" key="7">
    <source>
        <dbReference type="EMBL" id="AEE82873.1"/>
    </source>
</evidence>
<dbReference type="InterPro" id="IPR004146">
    <property type="entry name" value="DC1"/>
</dbReference>
<evidence type="ECO:0000256" key="2">
    <source>
        <dbReference type="ARBA" id="ARBA00022737"/>
    </source>
</evidence>
<dbReference type="InParanoid" id="F4JLN1"/>
<feature type="domain" description="Phorbol-ester/DAG-type" evidence="5">
    <location>
        <begin position="169"/>
        <end position="219"/>
    </location>
</feature>
<keyword evidence="4" id="KW-0862">Zinc</keyword>
<name>F4JLN1_ARATH</name>
<evidence type="ECO:0000259" key="5">
    <source>
        <dbReference type="PROSITE" id="PS50081"/>
    </source>
</evidence>
<dbReference type="HOGENOM" id="CLU_014776_2_0_1"/>
<accession>F4JLN1</accession>
<dbReference type="TAIR" id="AT4G10370"/>
<dbReference type="ExpressionAtlas" id="F4JLN1">
    <property type="expression patterns" value="baseline and differential"/>
</dbReference>
<dbReference type="Proteomes" id="UP000006548">
    <property type="component" value="Chromosome 4"/>
</dbReference>
<dbReference type="RefSeq" id="NP_192775.2">
    <property type="nucleotide sequence ID" value="NM_117105.3"/>
</dbReference>
<reference evidence="8" key="2">
    <citation type="journal article" date="2017" name="Plant J.">
        <title>Araport11: a complete reannotation of the Arabidopsis thaliana reference genome.</title>
        <authorList>
            <person name="Cheng C.Y."/>
            <person name="Krishnakumar V."/>
            <person name="Chan A.P."/>
            <person name="Thibaud-Nissen F."/>
            <person name="Schobel S."/>
            <person name="Town C.D."/>
        </authorList>
    </citation>
    <scope>GENOME REANNOTATION</scope>
    <source>
        <strain evidence="8">cv. Columbia</strain>
    </source>
</reference>
<sequence>MSSVGVFHKVEMDENLYFVYKLTQTDYPTSSGEVLAMDSTGDDQPLDQPLFLCPDARIKFHKLKIQREDGDIFDYDFKFHPYISSPHFPSKRSGDQQGESLLDCDEDGICKLPVVPLFWCNNKESDSREFQCGGCRDSMLSASYYACLQCEKKFHKECVESPLEIKHPTHLFHSLRLYYHPAPEFCICCKTEVFMIFYHCLTCNLSMHPVCAMRKVPFFIDHPKSHPHPLTFFPTQASLVCHFCALIKKLDPTYICTKCVFVIHKGCIGFPHVIRISRHTHRISFTSSLPCGKLSCGVCHQQVDNDYGAYSCKKCDAYFVHSKCALQRHVWDGKDLEEVPEEDDMIDDGEPFKRIADGIILHPFHSHNLHLQTTRAYDENTYCRGCALPIYEGQFYSCIESDFILHEHCANAPRMKRHPLHPHPLTLVVATRGPGNEEGTFQCDACHRKGTGFFYEHHTDQENIFMLDIHCASIFEPFQYQGHEHPLFLPSEPNKWGRCQMCTYEYVNLNLNCLECDYILCFHCATLPYKVRYKHDSHFLKICNGKEANDQSYWCEICEGKIEEGTERAFYNTPKKDTSFYKCNACCTTLHQRCLLGIDTYMKPGETVKDYLSSIKYASEGQSKESITDVQILLNSSPTRPICTRCLCRCPFPIFFKGHNTIFCSWDCVEDSAMRSYQRLLYSFLWG</sequence>
<dbReference type="InterPro" id="IPR001965">
    <property type="entry name" value="Znf_PHD"/>
</dbReference>
<dbReference type="eggNOG" id="ENOG502SFKZ">
    <property type="taxonomic scope" value="Eukaryota"/>
</dbReference>
<dbReference type="InterPro" id="IPR046349">
    <property type="entry name" value="C1-like_sf"/>
</dbReference>
<proteinExistence type="predicted"/>